<evidence type="ECO:0000313" key="2">
    <source>
        <dbReference type="Proteomes" id="UP000192596"/>
    </source>
</evidence>
<name>A0A1V8SJU6_9PEZI</name>
<dbReference type="AlphaFoldDB" id="A0A1V8SJU6"/>
<gene>
    <name evidence="1" type="ORF">B0A48_15069</name>
</gene>
<comment type="caution">
    <text evidence="1">The sequence shown here is derived from an EMBL/GenBank/DDBJ whole genome shotgun (WGS) entry which is preliminary data.</text>
</comment>
<protein>
    <submittedName>
        <fullName evidence="1">Uncharacterized protein</fullName>
    </submittedName>
</protein>
<accession>A0A1V8SJU6</accession>
<keyword evidence="2" id="KW-1185">Reference proteome</keyword>
<proteinExistence type="predicted"/>
<dbReference type="EMBL" id="NAJO01000041">
    <property type="protein sequence ID" value="OQN99220.1"/>
    <property type="molecule type" value="Genomic_DNA"/>
</dbReference>
<reference evidence="2" key="1">
    <citation type="submission" date="2017-03" db="EMBL/GenBank/DDBJ databases">
        <title>Genomes of endolithic fungi from Antarctica.</title>
        <authorList>
            <person name="Coleine C."/>
            <person name="Masonjones S."/>
            <person name="Stajich J.E."/>
        </authorList>
    </citation>
    <scope>NUCLEOTIDE SEQUENCE [LARGE SCALE GENOMIC DNA]</scope>
    <source>
        <strain evidence="2">CCFEE 5527</strain>
    </source>
</reference>
<dbReference type="InParanoid" id="A0A1V8SJU6"/>
<sequence length="330" mass="37134">MLQTLKWVYTEARDIIAKANQIEIEISSTTWPSSFLVPHWPGVWQLAPPPGVTGIPLVTMTVPVHTQAGPRPPVYIYGQTYEKRTLTVCILIAGALVHHCNVTDMHVLEVWDIWPLWMRRAEKLSISVDRREGVAGSIYHGASPHVYVEQLLLSLGAVAKACQRLHFSHAGTDEYYMGRIHASIMATSAFPGVGKVLDPPLEASTEKRAKQINIASRVFEIIEDMSQILTAASLLCECGVFYPMQVCDVAALPGLLQSLTVNEKLRTARPRWLHGLNLPAVERARRTYIRLSDLLWHHEWYRPEVSSETERSLEELSKFVDDVAEYRGFG</sequence>
<organism evidence="1 2">
    <name type="scientific">Cryoendolithus antarcticus</name>
    <dbReference type="NCBI Taxonomy" id="1507870"/>
    <lineage>
        <taxon>Eukaryota</taxon>
        <taxon>Fungi</taxon>
        <taxon>Dikarya</taxon>
        <taxon>Ascomycota</taxon>
        <taxon>Pezizomycotina</taxon>
        <taxon>Dothideomycetes</taxon>
        <taxon>Dothideomycetidae</taxon>
        <taxon>Cladosporiales</taxon>
        <taxon>Cladosporiaceae</taxon>
        <taxon>Cryoendolithus</taxon>
    </lineage>
</organism>
<evidence type="ECO:0000313" key="1">
    <source>
        <dbReference type="EMBL" id="OQN99220.1"/>
    </source>
</evidence>
<dbReference type="Proteomes" id="UP000192596">
    <property type="component" value="Unassembled WGS sequence"/>
</dbReference>